<gene>
    <name evidence="2" type="ORF">HF521_000937</name>
</gene>
<proteinExistence type="predicted"/>
<protein>
    <submittedName>
        <fullName evidence="2">Uncharacterized protein</fullName>
    </submittedName>
</protein>
<evidence type="ECO:0000313" key="2">
    <source>
        <dbReference type="EMBL" id="KAF7711926.1"/>
    </source>
</evidence>
<feature type="region of interest" description="Disordered" evidence="1">
    <location>
        <begin position="90"/>
        <end position="123"/>
    </location>
</feature>
<reference evidence="2" key="1">
    <citation type="submission" date="2020-08" db="EMBL/GenBank/DDBJ databases">
        <title>Chromosome-level assembly of Southern catfish (Silurus meridionalis) provides insights into visual adaptation to the nocturnal and benthic lifestyles.</title>
        <authorList>
            <person name="Zhang Y."/>
            <person name="Wang D."/>
            <person name="Peng Z."/>
        </authorList>
    </citation>
    <scope>NUCLEOTIDE SEQUENCE</scope>
    <source>
        <strain evidence="2">SWU-2019-XX</strain>
        <tissue evidence="2">Muscle</tissue>
    </source>
</reference>
<name>A0A8T0C0M8_SILME</name>
<accession>A0A8T0C0M8</accession>
<feature type="compositionally biased region" description="Basic and acidic residues" evidence="1">
    <location>
        <begin position="13"/>
        <end position="23"/>
    </location>
</feature>
<evidence type="ECO:0000256" key="1">
    <source>
        <dbReference type="SAM" id="MobiDB-lite"/>
    </source>
</evidence>
<feature type="region of interest" description="Disordered" evidence="1">
    <location>
        <begin position="1"/>
        <end position="50"/>
    </location>
</feature>
<organism evidence="2 3">
    <name type="scientific">Silurus meridionalis</name>
    <name type="common">Southern catfish</name>
    <name type="synonym">Silurus soldatovi meridionalis</name>
    <dbReference type="NCBI Taxonomy" id="175797"/>
    <lineage>
        <taxon>Eukaryota</taxon>
        <taxon>Metazoa</taxon>
        <taxon>Chordata</taxon>
        <taxon>Craniata</taxon>
        <taxon>Vertebrata</taxon>
        <taxon>Euteleostomi</taxon>
        <taxon>Actinopterygii</taxon>
        <taxon>Neopterygii</taxon>
        <taxon>Teleostei</taxon>
        <taxon>Ostariophysi</taxon>
        <taxon>Siluriformes</taxon>
        <taxon>Siluridae</taxon>
        <taxon>Silurus</taxon>
    </lineage>
</organism>
<dbReference type="EMBL" id="JABFDY010000001">
    <property type="protein sequence ID" value="KAF7711926.1"/>
    <property type="molecule type" value="Genomic_DNA"/>
</dbReference>
<evidence type="ECO:0000313" key="3">
    <source>
        <dbReference type="Proteomes" id="UP000606274"/>
    </source>
</evidence>
<comment type="caution">
    <text evidence="2">The sequence shown here is derived from an EMBL/GenBank/DDBJ whole genome shotgun (WGS) entry which is preliminary data.</text>
</comment>
<dbReference type="AlphaFoldDB" id="A0A8T0C0M8"/>
<keyword evidence="3" id="KW-1185">Reference proteome</keyword>
<dbReference type="Proteomes" id="UP000606274">
    <property type="component" value="Unassembled WGS sequence"/>
</dbReference>
<sequence length="153" mass="17840">MHLKHPLTPIKLKSHDKGKELRSHPHARRVSSDEYRGNRTGGAESGISTVPDLTESFRRMLRLRRVSSVTDSDKAYLICHEELRRRGVETGKGGQELHCSHHFHKEVRRPEQGARPRSRSNAAVCENRKEVPFCSEQEEYRLPRQRLSLRRER</sequence>